<dbReference type="GO" id="GO:0000054">
    <property type="term" value="P:ribosomal subunit export from nucleus"/>
    <property type="evidence" value="ECO:0007669"/>
    <property type="project" value="TreeGrafter"/>
</dbReference>
<evidence type="ECO:0000313" key="12">
    <source>
        <dbReference type="Proteomes" id="UP000248482"/>
    </source>
</evidence>
<dbReference type="Gene3D" id="1.10.1580.10">
    <property type="match status" value="1"/>
</dbReference>
<evidence type="ECO:0000256" key="9">
    <source>
        <dbReference type="ARBA" id="ARBA00093349"/>
    </source>
</evidence>
<dbReference type="Proteomes" id="UP000248482">
    <property type="component" value="Unplaced"/>
</dbReference>
<dbReference type="InterPro" id="IPR006073">
    <property type="entry name" value="GTP-bd"/>
</dbReference>
<name>A0A2Y9KBV3_ENHLU</name>
<dbReference type="InterPro" id="IPR030378">
    <property type="entry name" value="G_CP_dom"/>
</dbReference>
<dbReference type="OrthoDB" id="61815at2759"/>
<dbReference type="Gene3D" id="3.40.50.300">
    <property type="entry name" value="P-loop containing nucleotide triphosphate hydrolases"/>
    <property type="match status" value="1"/>
</dbReference>
<evidence type="ECO:0000256" key="6">
    <source>
        <dbReference type="ARBA" id="ARBA00023134"/>
    </source>
</evidence>
<dbReference type="Pfam" id="PF01926">
    <property type="entry name" value="MMR_HSR1"/>
    <property type="match status" value="1"/>
</dbReference>
<evidence type="ECO:0000256" key="5">
    <source>
        <dbReference type="ARBA" id="ARBA00022801"/>
    </source>
</evidence>
<evidence type="ECO:0000256" key="2">
    <source>
        <dbReference type="ARBA" id="ARBA00004496"/>
    </source>
</evidence>
<evidence type="ECO:0000259" key="11">
    <source>
        <dbReference type="PROSITE" id="PS51721"/>
    </source>
</evidence>
<dbReference type="InterPro" id="IPR043358">
    <property type="entry name" value="GNL1-like"/>
</dbReference>
<dbReference type="GO" id="GO:0005829">
    <property type="term" value="C:cytosol"/>
    <property type="evidence" value="ECO:0007669"/>
    <property type="project" value="TreeGrafter"/>
</dbReference>
<organism evidence="12 13">
    <name type="scientific">Enhydra lutris kenyoni</name>
    <name type="common">northern sea otter</name>
    <dbReference type="NCBI Taxonomy" id="391180"/>
    <lineage>
        <taxon>Eukaryota</taxon>
        <taxon>Metazoa</taxon>
        <taxon>Chordata</taxon>
        <taxon>Craniata</taxon>
        <taxon>Vertebrata</taxon>
        <taxon>Euteleostomi</taxon>
        <taxon>Mammalia</taxon>
        <taxon>Eutheria</taxon>
        <taxon>Laurasiatheria</taxon>
        <taxon>Carnivora</taxon>
        <taxon>Caniformia</taxon>
        <taxon>Musteloidea</taxon>
        <taxon>Mustelidae</taxon>
        <taxon>Lutrinae</taxon>
        <taxon>Enhydra</taxon>
    </lineage>
</organism>
<comment type="catalytic activity">
    <reaction evidence="8">
        <text>GTP + H2O = GDP + phosphate + H(+)</text>
        <dbReference type="Rhea" id="RHEA:19669"/>
        <dbReference type="ChEBI" id="CHEBI:15377"/>
        <dbReference type="ChEBI" id="CHEBI:15378"/>
        <dbReference type="ChEBI" id="CHEBI:37565"/>
        <dbReference type="ChEBI" id="CHEBI:43474"/>
        <dbReference type="ChEBI" id="CHEBI:58189"/>
    </reaction>
</comment>
<dbReference type="GO" id="GO:0005525">
    <property type="term" value="F:GTP binding"/>
    <property type="evidence" value="ECO:0007669"/>
    <property type="project" value="UniProtKB-KW"/>
</dbReference>
<evidence type="ECO:0000256" key="4">
    <source>
        <dbReference type="ARBA" id="ARBA00022741"/>
    </source>
</evidence>
<dbReference type="PANTHER" id="PTHR45709:SF2">
    <property type="entry name" value="LARGE SUBUNIT GTPASE 1 HOMOLOG"/>
    <property type="match status" value="1"/>
</dbReference>
<keyword evidence="12" id="KW-1185">Reference proteome</keyword>
<feature type="compositionally biased region" description="Acidic residues" evidence="10">
    <location>
        <begin position="299"/>
        <end position="312"/>
    </location>
</feature>
<evidence type="ECO:0000256" key="3">
    <source>
        <dbReference type="ARBA" id="ARBA00022490"/>
    </source>
</evidence>
<protein>
    <recommendedName>
        <fullName evidence="7">Large subunit GTPase 1 homolog</fullName>
    </recommendedName>
</protein>
<comment type="function">
    <text evidence="9">Functions as a GTPase. May act by mediating the release of NMD3 from the 60S ribosomal subunit after export into the cytoplasm during the 60S ribosomal subunit maturation.</text>
</comment>
<dbReference type="GeneID" id="111155161"/>
<keyword evidence="4" id="KW-0547">Nucleotide-binding</keyword>
<evidence type="ECO:0000256" key="7">
    <source>
        <dbReference type="ARBA" id="ARBA00040145"/>
    </source>
</evidence>
<comment type="subcellular location">
    <subcellularLocation>
        <location evidence="2">Cytoplasm</location>
    </subcellularLocation>
    <subcellularLocation>
        <location evidence="1">Nucleus</location>
        <location evidence="1">Cajal body</location>
    </subcellularLocation>
</comment>
<dbReference type="PROSITE" id="PS51721">
    <property type="entry name" value="G_CP"/>
    <property type="match status" value="1"/>
</dbReference>
<feature type="region of interest" description="Disordered" evidence="10">
    <location>
        <begin position="280"/>
        <end position="312"/>
    </location>
</feature>
<feature type="compositionally biased region" description="Basic residues" evidence="10">
    <location>
        <begin position="643"/>
        <end position="666"/>
    </location>
</feature>
<feature type="region of interest" description="Disordered" evidence="10">
    <location>
        <begin position="255"/>
        <end position="274"/>
    </location>
</feature>
<dbReference type="PANTHER" id="PTHR45709">
    <property type="entry name" value="LARGE SUBUNIT GTPASE 1 HOMOLOG-RELATED"/>
    <property type="match status" value="1"/>
</dbReference>
<dbReference type="GO" id="GO:0003924">
    <property type="term" value="F:GTPase activity"/>
    <property type="evidence" value="ECO:0007669"/>
    <property type="project" value="InterPro"/>
</dbReference>
<feature type="region of interest" description="Disordered" evidence="10">
    <location>
        <begin position="638"/>
        <end position="666"/>
    </location>
</feature>
<dbReference type="InterPro" id="IPR027417">
    <property type="entry name" value="P-loop_NTPase"/>
</dbReference>
<dbReference type="GO" id="GO:0015030">
    <property type="term" value="C:Cajal body"/>
    <property type="evidence" value="ECO:0007669"/>
    <property type="project" value="UniProtKB-SubCell"/>
</dbReference>
<dbReference type="InterPro" id="IPR023179">
    <property type="entry name" value="GTP-bd_ortho_bundle_sf"/>
</dbReference>
<accession>A0A2Y9KBV3</accession>
<dbReference type="RefSeq" id="XP_022370946.1">
    <property type="nucleotide sequence ID" value="XM_022515238.1"/>
</dbReference>
<reference evidence="13" key="1">
    <citation type="submission" date="2025-08" db="UniProtKB">
        <authorList>
            <consortium name="RefSeq"/>
        </authorList>
    </citation>
    <scope>IDENTIFICATION</scope>
    <source>
        <tissue evidence="13">Blood</tissue>
    </source>
</reference>
<dbReference type="STRING" id="391180.A0A2Y9KBV3"/>
<evidence type="ECO:0000256" key="10">
    <source>
        <dbReference type="SAM" id="MobiDB-lite"/>
    </source>
</evidence>
<proteinExistence type="predicted"/>
<dbReference type="KEGG" id="elk:111155161"/>
<evidence type="ECO:0000256" key="8">
    <source>
        <dbReference type="ARBA" id="ARBA00048548"/>
    </source>
</evidence>
<dbReference type="AlphaFoldDB" id="A0A2Y9KBV3"/>
<keyword evidence="6" id="KW-0342">GTP-binding</keyword>
<gene>
    <name evidence="13" type="primary">LOC111155161</name>
</gene>
<dbReference type="SUPFAM" id="SSF52540">
    <property type="entry name" value="P-loop containing nucleoside triphosphate hydrolases"/>
    <property type="match status" value="1"/>
</dbReference>
<evidence type="ECO:0000313" key="13">
    <source>
        <dbReference type="RefSeq" id="XP_022370946.1"/>
    </source>
</evidence>
<feature type="domain" description="CP-type G" evidence="11">
    <location>
        <begin position="164"/>
        <end position="445"/>
    </location>
</feature>
<keyword evidence="5" id="KW-0378">Hydrolase</keyword>
<evidence type="ECO:0000256" key="1">
    <source>
        <dbReference type="ARBA" id="ARBA00004408"/>
    </source>
</evidence>
<dbReference type="CDD" id="cd01857">
    <property type="entry name" value="HSR1_MMR1"/>
    <property type="match status" value="1"/>
</dbReference>
<keyword evidence="3" id="KW-0963">Cytoplasm</keyword>
<sequence>MGRRRAAGPETLGRALIRQKTQRSRNHRHSDFWLHTSELNDGYDWGRLNLQSVTEQSSLDDFLATAELAGTEFVAEKLNIKFVHPEARTGLLSFEESQRIKKLHEENKQFLSVPRRPKWDKNTSPEELKQAEKDNFLEWRRQLVRLEEEQKLLLTPFERNLDFWRQLWRVIERSDIVVQIVDARNPLLFRCEDLECYVKEIDDNKENVLLINKADLLTAEQRSAWATYFEQENVKIIFWSALAEAIQLIGDSEEQVKGDAGETNTAESEKSSCDEAVVSCSEPGHLPDTSSLALSDVAPSDEDSSEYEDCPEEEEEVWQTCSEEDSNPDEEACGLDWQGSCPVDSEALSRKTLRKECTHNFTHLVSRQELLEIFKQLHTGKKVKDGQLTVGLVGYPNVGKSSTINTIMGDKKVSVSATPGHTKHFQTLYVEPSLCLCDCPGLVMPSFVSTKAEMICSGILPIDQMRDHVPPVSLISFLLSYVCQNIPRHVLEATYGINIIKPREDEDPHRPPTSEELLTAYGYMRGFMTAHGQPDQPRSARYILKDYVSGKLLYCHPPPGRDPVIFQQQHQRLLENRTNGRGLKIHSGRSKKIIQIENIVDKTFFHQENVRALTKGVQTVMGYKPGSGLVTAATMSSESRAGKAWKKHGNRNKKEKSRRLYKHLDT</sequence>